<dbReference type="GO" id="GO:0003700">
    <property type="term" value="F:DNA-binding transcription factor activity"/>
    <property type="evidence" value="ECO:0007669"/>
    <property type="project" value="InterPro"/>
</dbReference>
<protein>
    <submittedName>
        <fullName evidence="6">LysR family transcriptional regulator</fullName>
    </submittedName>
</protein>
<dbReference type="SUPFAM" id="SSF53850">
    <property type="entry name" value="Periplasmic binding protein-like II"/>
    <property type="match status" value="1"/>
</dbReference>
<dbReference type="FunFam" id="3.40.190.10:FF:000017">
    <property type="entry name" value="Glycine cleavage system transcriptional activator"/>
    <property type="match status" value="1"/>
</dbReference>
<dbReference type="InterPro" id="IPR036390">
    <property type="entry name" value="WH_DNA-bd_sf"/>
</dbReference>
<dbReference type="OrthoDB" id="9793571at2"/>
<dbReference type="PRINTS" id="PR00039">
    <property type="entry name" value="HTHLYSR"/>
</dbReference>
<reference evidence="6 7" key="1">
    <citation type="submission" date="2018-10" db="EMBL/GenBank/DDBJ databases">
        <title>Genomic Encyclopedia of Archaeal and Bacterial Type Strains, Phase II (KMG-II): from individual species to whole genera.</title>
        <authorList>
            <person name="Goeker M."/>
        </authorList>
    </citation>
    <scope>NUCLEOTIDE SEQUENCE [LARGE SCALE GENOMIC DNA]</scope>
    <source>
        <strain evidence="6 7">DSM 25217</strain>
    </source>
</reference>
<keyword evidence="7" id="KW-1185">Reference proteome</keyword>
<proteinExistence type="inferred from homology"/>
<dbReference type="FunFam" id="1.10.10.10:FF:000038">
    <property type="entry name" value="Glycine cleavage system transcriptional activator"/>
    <property type="match status" value="1"/>
</dbReference>
<dbReference type="PROSITE" id="PS50931">
    <property type="entry name" value="HTH_LYSR"/>
    <property type="match status" value="1"/>
</dbReference>
<feature type="domain" description="HTH lysR-type" evidence="5">
    <location>
        <begin position="6"/>
        <end position="63"/>
    </location>
</feature>
<dbReference type="PANTHER" id="PTHR30537">
    <property type="entry name" value="HTH-TYPE TRANSCRIPTIONAL REGULATOR"/>
    <property type="match status" value="1"/>
</dbReference>
<dbReference type="InParanoid" id="A0A3M0C018"/>
<evidence type="ECO:0000256" key="3">
    <source>
        <dbReference type="ARBA" id="ARBA00023125"/>
    </source>
</evidence>
<dbReference type="PANTHER" id="PTHR30537:SF26">
    <property type="entry name" value="GLYCINE CLEAVAGE SYSTEM TRANSCRIPTIONAL ACTIVATOR"/>
    <property type="match status" value="1"/>
</dbReference>
<dbReference type="Proteomes" id="UP000271227">
    <property type="component" value="Unassembled WGS sequence"/>
</dbReference>
<keyword evidence="3" id="KW-0238">DNA-binding</keyword>
<name>A0A3M0C018_9PROT</name>
<sequence>MKRSMLPLNALRAFDAAARHLSFKMAAEDLSVTPAAISQQIRSLEEFLGVELFRRTNRSLVLTEAAQLALAPLKDGFEKMEEAVDILTASHSANVVKVSVSPSFASKWLVPRLASYYERRPDAIVKVNATMALTDFKAEDIDLGIRYGRGTYDGLHVEPLMRETVFPVCSPALLEGDDPLRTPEDLLEKTLIHDDSFSEDDSAPSWPMWLKAAGVLVPEGLPALHFNTHALAVEAAVAGRGVALARSSIAEEDLKAGRLVQPFGEAIPVDFAHYIVCPEDKLKAERIQDFIDWLKDEAGAY</sequence>
<dbReference type="FunCoup" id="A0A3M0C018">
    <property type="interactions" value="18"/>
</dbReference>
<dbReference type="GO" id="GO:0043565">
    <property type="term" value="F:sequence-specific DNA binding"/>
    <property type="evidence" value="ECO:0007669"/>
    <property type="project" value="TreeGrafter"/>
</dbReference>
<evidence type="ECO:0000256" key="2">
    <source>
        <dbReference type="ARBA" id="ARBA00023015"/>
    </source>
</evidence>
<dbReference type="NCBIfam" id="NF008352">
    <property type="entry name" value="PRK11139.1"/>
    <property type="match status" value="1"/>
</dbReference>
<dbReference type="InterPro" id="IPR036388">
    <property type="entry name" value="WH-like_DNA-bd_sf"/>
</dbReference>
<organism evidence="6 7">
    <name type="scientific">Eilatimonas milleporae</name>
    <dbReference type="NCBI Taxonomy" id="911205"/>
    <lineage>
        <taxon>Bacteria</taxon>
        <taxon>Pseudomonadati</taxon>
        <taxon>Pseudomonadota</taxon>
        <taxon>Alphaproteobacteria</taxon>
        <taxon>Kordiimonadales</taxon>
        <taxon>Kordiimonadaceae</taxon>
        <taxon>Eilatimonas</taxon>
    </lineage>
</organism>
<evidence type="ECO:0000256" key="4">
    <source>
        <dbReference type="ARBA" id="ARBA00023163"/>
    </source>
</evidence>
<evidence type="ECO:0000313" key="6">
    <source>
        <dbReference type="EMBL" id="RMB02642.1"/>
    </source>
</evidence>
<keyword evidence="4" id="KW-0804">Transcription</keyword>
<accession>A0A3M0C018</accession>
<gene>
    <name evidence="6" type="ORF">BXY39_2992</name>
</gene>
<comment type="caution">
    <text evidence="6">The sequence shown here is derived from an EMBL/GenBank/DDBJ whole genome shotgun (WGS) entry which is preliminary data.</text>
</comment>
<dbReference type="SUPFAM" id="SSF46785">
    <property type="entry name" value="Winged helix' DNA-binding domain"/>
    <property type="match status" value="1"/>
</dbReference>
<dbReference type="Gene3D" id="3.40.190.10">
    <property type="entry name" value="Periplasmic binding protein-like II"/>
    <property type="match status" value="2"/>
</dbReference>
<evidence type="ECO:0000259" key="5">
    <source>
        <dbReference type="PROSITE" id="PS50931"/>
    </source>
</evidence>
<dbReference type="InterPro" id="IPR058163">
    <property type="entry name" value="LysR-type_TF_proteobact-type"/>
</dbReference>
<comment type="similarity">
    <text evidence="1">Belongs to the LysR transcriptional regulatory family.</text>
</comment>
<dbReference type="CDD" id="cd08432">
    <property type="entry name" value="PBP2_GcdR_TrpI_HvrB_AmpR_like"/>
    <property type="match status" value="1"/>
</dbReference>
<dbReference type="GO" id="GO:0006351">
    <property type="term" value="P:DNA-templated transcription"/>
    <property type="evidence" value="ECO:0007669"/>
    <property type="project" value="TreeGrafter"/>
</dbReference>
<evidence type="ECO:0000313" key="7">
    <source>
        <dbReference type="Proteomes" id="UP000271227"/>
    </source>
</evidence>
<dbReference type="Pfam" id="PF00126">
    <property type="entry name" value="HTH_1"/>
    <property type="match status" value="1"/>
</dbReference>
<dbReference type="EMBL" id="REFR01000014">
    <property type="protein sequence ID" value="RMB02642.1"/>
    <property type="molecule type" value="Genomic_DNA"/>
</dbReference>
<dbReference type="Gene3D" id="1.10.10.10">
    <property type="entry name" value="Winged helix-like DNA-binding domain superfamily/Winged helix DNA-binding domain"/>
    <property type="match status" value="1"/>
</dbReference>
<dbReference type="AlphaFoldDB" id="A0A3M0C018"/>
<dbReference type="RefSeq" id="WP_121939661.1">
    <property type="nucleotide sequence ID" value="NZ_REFR01000014.1"/>
</dbReference>
<dbReference type="InterPro" id="IPR005119">
    <property type="entry name" value="LysR_subst-bd"/>
</dbReference>
<keyword evidence="2" id="KW-0805">Transcription regulation</keyword>
<dbReference type="InterPro" id="IPR000847">
    <property type="entry name" value="LysR_HTH_N"/>
</dbReference>
<evidence type="ECO:0000256" key="1">
    <source>
        <dbReference type="ARBA" id="ARBA00009437"/>
    </source>
</evidence>
<dbReference type="Pfam" id="PF03466">
    <property type="entry name" value="LysR_substrate"/>
    <property type="match status" value="1"/>
</dbReference>